<keyword evidence="1" id="KW-1133">Transmembrane helix</keyword>
<accession>A0AAU9XD01</accession>
<keyword evidence="3" id="KW-1185">Reference proteome</keyword>
<keyword evidence="1" id="KW-0472">Membrane</keyword>
<evidence type="ECO:0000313" key="3">
    <source>
        <dbReference type="Proteomes" id="UP001159428"/>
    </source>
</evidence>
<keyword evidence="1" id="KW-0812">Transmembrane</keyword>
<protein>
    <submittedName>
        <fullName evidence="2">Uncharacterized protein</fullName>
    </submittedName>
</protein>
<evidence type="ECO:0000313" key="2">
    <source>
        <dbReference type="EMBL" id="CAH3143775.1"/>
    </source>
</evidence>
<name>A0AAU9XD01_9CNID</name>
<dbReference type="Proteomes" id="UP001159428">
    <property type="component" value="Unassembled WGS sequence"/>
</dbReference>
<sequence>MALGNASALSRDYYDKDPFFFDSDINFTAKQKSMVAVSSLIIICSIIEIILAVTAIRSSDIGGQSSQEQQVRICHGQLEADQVPIYTQARPTSVAAQPLMAFPDTTN</sequence>
<organism evidence="2 3">
    <name type="scientific">Pocillopora meandrina</name>
    <dbReference type="NCBI Taxonomy" id="46732"/>
    <lineage>
        <taxon>Eukaryota</taxon>
        <taxon>Metazoa</taxon>
        <taxon>Cnidaria</taxon>
        <taxon>Anthozoa</taxon>
        <taxon>Hexacorallia</taxon>
        <taxon>Scleractinia</taxon>
        <taxon>Astrocoeniina</taxon>
        <taxon>Pocilloporidae</taxon>
        <taxon>Pocillopora</taxon>
    </lineage>
</organism>
<reference evidence="2 3" key="1">
    <citation type="submission" date="2022-05" db="EMBL/GenBank/DDBJ databases">
        <authorList>
            <consortium name="Genoscope - CEA"/>
            <person name="William W."/>
        </authorList>
    </citation>
    <scope>NUCLEOTIDE SEQUENCE [LARGE SCALE GENOMIC DNA]</scope>
</reference>
<feature type="transmembrane region" description="Helical" evidence="1">
    <location>
        <begin position="34"/>
        <end position="56"/>
    </location>
</feature>
<proteinExistence type="predicted"/>
<comment type="caution">
    <text evidence="2">The sequence shown here is derived from an EMBL/GenBank/DDBJ whole genome shotgun (WGS) entry which is preliminary data.</text>
</comment>
<evidence type="ECO:0000256" key="1">
    <source>
        <dbReference type="SAM" id="Phobius"/>
    </source>
</evidence>
<gene>
    <name evidence="2" type="ORF">PMEA_00020752</name>
</gene>
<dbReference type="EMBL" id="CALNXJ010000038">
    <property type="protein sequence ID" value="CAH3143775.1"/>
    <property type="molecule type" value="Genomic_DNA"/>
</dbReference>
<dbReference type="AlphaFoldDB" id="A0AAU9XD01"/>